<dbReference type="Pfam" id="PF00078">
    <property type="entry name" value="RVT_1"/>
    <property type="match status" value="1"/>
</dbReference>
<comment type="caution">
    <text evidence="2">The sequence shown here is derived from an EMBL/GenBank/DDBJ whole genome shotgun (WGS) entry which is preliminary data.</text>
</comment>
<evidence type="ECO:0000313" key="2">
    <source>
        <dbReference type="EMBL" id="CAH1416371.1"/>
    </source>
</evidence>
<evidence type="ECO:0000259" key="1">
    <source>
        <dbReference type="Pfam" id="PF00078"/>
    </source>
</evidence>
<dbReference type="Gene3D" id="3.10.10.10">
    <property type="entry name" value="HIV Type 1 Reverse Transcriptase, subunit A, domain 1"/>
    <property type="match status" value="1"/>
</dbReference>
<evidence type="ECO:0000313" key="3">
    <source>
        <dbReference type="Proteomes" id="UP001157418"/>
    </source>
</evidence>
<dbReference type="InterPro" id="IPR000477">
    <property type="entry name" value="RT_dom"/>
</dbReference>
<dbReference type="Gene3D" id="3.30.70.270">
    <property type="match status" value="1"/>
</dbReference>
<organism evidence="2 3">
    <name type="scientific">Lactuca virosa</name>
    <dbReference type="NCBI Taxonomy" id="75947"/>
    <lineage>
        <taxon>Eukaryota</taxon>
        <taxon>Viridiplantae</taxon>
        <taxon>Streptophyta</taxon>
        <taxon>Embryophyta</taxon>
        <taxon>Tracheophyta</taxon>
        <taxon>Spermatophyta</taxon>
        <taxon>Magnoliopsida</taxon>
        <taxon>eudicotyledons</taxon>
        <taxon>Gunneridae</taxon>
        <taxon>Pentapetalae</taxon>
        <taxon>asterids</taxon>
        <taxon>campanulids</taxon>
        <taxon>Asterales</taxon>
        <taxon>Asteraceae</taxon>
        <taxon>Cichorioideae</taxon>
        <taxon>Cichorieae</taxon>
        <taxon>Lactucinae</taxon>
        <taxon>Lactuca</taxon>
    </lineage>
</organism>
<dbReference type="InterPro" id="IPR043128">
    <property type="entry name" value="Rev_trsase/Diguanyl_cyclase"/>
</dbReference>
<dbReference type="AlphaFoldDB" id="A0AAU9LSV2"/>
<dbReference type="InterPro" id="IPR053134">
    <property type="entry name" value="RNA-dir_DNA_polymerase"/>
</dbReference>
<gene>
    <name evidence="2" type="ORF">LVIROSA_LOCUS4140</name>
</gene>
<accession>A0AAU9LSV2</accession>
<sequence>MCIDYSDLNKVCPKDCYPLPEIDQKVESLQGFSLKCFLDAYKGYHQILMSKEDEEKIAFYTYHGAFCYTKMPFGLKNAGATYQRLVDSIFAKQIGRNIEVYVDDMVIKAQMTGGYWKTWNKHSKHWRRS</sequence>
<dbReference type="InterPro" id="IPR043502">
    <property type="entry name" value="DNA/RNA_pol_sf"/>
</dbReference>
<dbReference type="PANTHER" id="PTHR24559:SF444">
    <property type="entry name" value="REVERSE TRANSCRIPTASE DOMAIN-CONTAINING PROTEIN"/>
    <property type="match status" value="1"/>
</dbReference>
<dbReference type="EMBL" id="CAKMRJ010000002">
    <property type="protein sequence ID" value="CAH1416371.1"/>
    <property type="molecule type" value="Genomic_DNA"/>
</dbReference>
<dbReference type="CDD" id="cd01647">
    <property type="entry name" value="RT_LTR"/>
    <property type="match status" value="1"/>
</dbReference>
<name>A0AAU9LSV2_9ASTR</name>
<keyword evidence="3" id="KW-1185">Reference proteome</keyword>
<dbReference type="SUPFAM" id="SSF56672">
    <property type="entry name" value="DNA/RNA polymerases"/>
    <property type="match status" value="1"/>
</dbReference>
<dbReference type="PANTHER" id="PTHR24559">
    <property type="entry name" value="TRANSPOSON TY3-I GAG-POL POLYPROTEIN"/>
    <property type="match status" value="1"/>
</dbReference>
<protein>
    <recommendedName>
        <fullName evidence="1">Reverse transcriptase domain-containing protein</fullName>
    </recommendedName>
</protein>
<reference evidence="2 3" key="1">
    <citation type="submission" date="2022-01" db="EMBL/GenBank/DDBJ databases">
        <authorList>
            <person name="Xiong W."/>
            <person name="Schranz E."/>
        </authorList>
    </citation>
    <scope>NUCLEOTIDE SEQUENCE [LARGE SCALE GENOMIC DNA]</scope>
</reference>
<feature type="domain" description="Reverse transcriptase" evidence="1">
    <location>
        <begin position="2"/>
        <end position="111"/>
    </location>
</feature>
<proteinExistence type="predicted"/>
<dbReference type="Proteomes" id="UP001157418">
    <property type="component" value="Unassembled WGS sequence"/>
</dbReference>